<reference evidence="3" key="1">
    <citation type="submission" date="2022-11" db="UniProtKB">
        <authorList>
            <consortium name="WormBaseParasite"/>
        </authorList>
    </citation>
    <scope>IDENTIFICATION</scope>
</reference>
<evidence type="ECO:0000313" key="3">
    <source>
        <dbReference type="WBParaSite" id="sdigi.contig146.g5213.t1"/>
    </source>
</evidence>
<feature type="compositionally biased region" description="Polar residues" evidence="1">
    <location>
        <begin position="55"/>
        <end position="69"/>
    </location>
</feature>
<sequence>MNSYDSPTRQNSDEQLQEQPLNFSTNSTHDITMSTTTTLWKDSGQEKFNFDGRSNAATTGITSTSVPIQSPTPTPRPLFTYQPSIFMTPGLLPSPYMSSFAAAAAMSAAMNVAVHRLPHQL</sequence>
<dbReference type="WBParaSite" id="sdigi.contig146.g5213.t1">
    <property type="protein sequence ID" value="sdigi.contig146.g5213.t1"/>
    <property type="gene ID" value="sdigi.contig146.g5213"/>
</dbReference>
<name>A0A915PMP9_9BILA</name>
<protein>
    <submittedName>
        <fullName evidence="3">Uncharacterized protein</fullName>
    </submittedName>
</protein>
<accession>A0A915PMP9</accession>
<dbReference type="AlphaFoldDB" id="A0A915PMP9"/>
<feature type="region of interest" description="Disordered" evidence="1">
    <location>
        <begin position="49"/>
        <end position="75"/>
    </location>
</feature>
<evidence type="ECO:0000256" key="1">
    <source>
        <dbReference type="SAM" id="MobiDB-lite"/>
    </source>
</evidence>
<feature type="region of interest" description="Disordered" evidence="1">
    <location>
        <begin position="1"/>
        <end position="30"/>
    </location>
</feature>
<evidence type="ECO:0000313" key="2">
    <source>
        <dbReference type="Proteomes" id="UP000887581"/>
    </source>
</evidence>
<proteinExistence type="predicted"/>
<keyword evidence="2" id="KW-1185">Reference proteome</keyword>
<feature type="compositionally biased region" description="Polar residues" evidence="1">
    <location>
        <begin position="1"/>
        <end position="24"/>
    </location>
</feature>
<organism evidence="2 3">
    <name type="scientific">Setaria digitata</name>
    <dbReference type="NCBI Taxonomy" id="48799"/>
    <lineage>
        <taxon>Eukaryota</taxon>
        <taxon>Metazoa</taxon>
        <taxon>Ecdysozoa</taxon>
        <taxon>Nematoda</taxon>
        <taxon>Chromadorea</taxon>
        <taxon>Rhabditida</taxon>
        <taxon>Spirurina</taxon>
        <taxon>Spiruromorpha</taxon>
        <taxon>Filarioidea</taxon>
        <taxon>Setariidae</taxon>
        <taxon>Setaria</taxon>
    </lineage>
</organism>
<dbReference type="Proteomes" id="UP000887581">
    <property type="component" value="Unplaced"/>
</dbReference>